<evidence type="ECO:0000313" key="8">
    <source>
        <dbReference type="EMBL" id="KAJ3262095.1"/>
    </source>
</evidence>
<evidence type="ECO:0000256" key="2">
    <source>
        <dbReference type="ARBA" id="ARBA00009792"/>
    </source>
</evidence>
<name>A0AAD5UMI1_9FUNG</name>
<dbReference type="Gene3D" id="3.20.110.10">
    <property type="entry name" value="Glycoside hydrolase 38, N terminal domain"/>
    <property type="match status" value="1"/>
</dbReference>
<dbReference type="PANTHER" id="PTHR46017:SF1">
    <property type="entry name" value="ALPHA-MANNOSIDASE 2C1"/>
    <property type="match status" value="1"/>
</dbReference>
<gene>
    <name evidence="8" type="primary">MAN2C1</name>
    <name evidence="8" type="ORF">HK103_003938</name>
</gene>
<dbReference type="SMART" id="SM00872">
    <property type="entry name" value="Alpha-mann_mid"/>
    <property type="match status" value="1"/>
</dbReference>
<sequence length="1014" mass="114934">MLKHRNITVERIEKYFKSDMFYDVNLQSFLEEIVDESIAITKYAVPNLQRIPFGEAMKGVYVPAKVGDQITPTWSTHWFKLEITIPKSMEGRKVYLIFDPSCEGLVWSDKGEPLQGLTGDFGLDRHVDFDLTNGAPAGQKFTIYIEVGANGMFGAGFNGMINAPDPNKSFALKTVKLVCFNELARSIYWDLEVLLGIVKEMPVESQLGNDALFTANSIVNTIRNNEPATLVAAKEIGSKFFKVRKKELGYVSHAITAIGNCHIDTAWLWPYDETKRKIARSWATQCRLLEQNPEYTFAASQAQQFEWLEQLYPSLFEKITGLVKTGRFVPIGGTWVEMDCNVPSGEAFCRQFLYGQNYFYEKFGFRHSVFWLPDTFGYSSQLPQILTSAGLKYFFTQKLSWNNINKFPHTSFYWKGLDGTSVLTHFSPADTYTAQASVKDAVFAVANNKDKQYSNKNGDGGGGPLLPMIERIKRFGNIEGLPSQTKFGDPTKFYEELETTSTGLNTWKGELYFELHRGTYTTHGLVKKYNRYCEYLLRAVEILWALCLAQKKTKTYPKAEIDRLWKLVLLNQFHDVLPGSSIGLVYVDAIKFYEDVTLSGTKLKKEALKLLMGEGTKTIATNLSPWPVPGYIAQIPIANNVQYQQYSSDKKYGLAYVPPIAPLSGVLLQETAPSFDSQVKVESLPNRFIVDNGLIQASFDEHGRLFSLIDREVGRETVLSNSLGNVFRFYEDIPLFWDAWDVEIYHLEKSWEAGLGKISVEEAGPLRVVLKVIHPISKTSTLEQRTTISAGSKLVNFENEIFWQESRKIIKVEFPVNVECDYATFETQFGYIQRPTHFNNSWDMAKFEVCAHKFVDYSEYGYGVALLNDRSPKSPDDKADLGRQTFKYALLPHKGSFLESDVVREAYQYNVPVEILSGAGSFQEAAFFNVTAKNLVIDTIKPAENFEKSKLFVVRMYEAYGGRGIATLSSSFKLAEVYLSNVIEETHGQLPITDNAVELEYMPFKMITLLVKIE</sequence>
<dbReference type="InterPro" id="IPR011330">
    <property type="entry name" value="Glyco_hydro/deAcase_b/a-brl"/>
</dbReference>
<dbReference type="SUPFAM" id="SSF88688">
    <property type="entry name" value="Families 57/38 glycoside transferase middle domain"/>
    <property type="match status" value="1"/>
</dbReference>
<dbReference type="Pfam" id="PF01074">
    <property type="entry name" value="Glyco_hydro_38N"/>
    <property type="match status" value="1"/>
</dbReference>
<keyword evidence="4" id="KW-0479">Metal-binding</keyword>
<dbReference type="GO" id="GO:0009313">
    <property type="term" value="P:oligosaccharide catabolic process"/>
    <property type="evidence" value="ECO:0007669"/>
    <property type="project" value="TreeGrafter"/>
</dbReference>
<evidence type="ECO:0000256" key="1">
    <source>
        <dbReference type="ARBA" id="ARBA00000365"/>
    </source>
</evidence>
<dbReference type="InterPro" id="IPR037094">
    <property type="entry name" value="Glyco_hydro_38_cen_sf"/>
</dbReference>
<organism evidence="8 9">
    <name type="scientific">Boothiomyces macroporosus</name>
    <dbReference type="NCBI Taxonomy" id="261099"/>
    <lineage>
        <taxon>Eukaryota</taxon>
        <taxon>Fungi</taxon>
        <taxon>Fungi incertae sedis</taxon>
        <taxon>Chytridiomycota</taxon>
        <taxon>Chytridiomycota incertae sedis</taxon>
        <taxon>Chytridiomycetes</taxon>
        <taxon>Rhizophydiales</taxon>
        <taxon>Terramycetaceae</taxon>
        <taxon>Boothiomyces</taxon>
    </lineage>
</organism>
<dbReference type="Pfam" id="PF22907">
    <property type="entry name" value="Ams1-like_1st"/>
    <property type="match status" value="1"/>
</dbReference>
<dbReference type="GO" id="GO:0000329">
    <property type="term" value="C:fungal-type vacuole membrane"/>
    <property type="evidence" value="ECO:0007669"/>
    <property type="project" value="TreeGrafter"/>
</dbReference>
<reference evidence="8" key="1">
    <citation type="submission" date="2020-05" db="EMBL/GenBank/DDBJ databases">
        <title>Phylogenomic resolution of chytrid fungi.</title>
        <authorList>
            <person name="Stajich J.E."/>
            <person name="Amses K."/>
            <person name="Simmons R."/>
            <person name="Seto K."/>
            <person name="Myers J."/>
            <person name="Bonds A."/>
            <person name="Quandt C.A."/>
            <person name="Barry K."/>
            <person name="Liu P."/>
            <person name="Grigoriev I."/>
            <person name="Longcore J.E."/>
            <person name="James T.Y."/>
        </authorList>
    </citation>
    <scope>NUCLEOTIDE SEQUENCE</scope>
    <source>
        <strain evidence="8">PLAUS21</strain>
    </source>
</reference>
<proteinExistence type="inferred from homology"/>
<dbReference type="SUPFAM" id="SSF74650">
    <property type="entry name" value="Galactose mutarotase-like"/>
    <property type="match status" value="1"/>
</dbReference>
<dbReference type="InterPro" id="IPR028995">
    <property type="entry name" value="Glyco_hydro_57/38_cen_sf"/>
</dbReference>
<evidence type="ECO:0000256" key="4">
    <source>
        <dbReference type="ARBA" id="ARBA00022723"/>
    </source>
</evidence>
<keyword evidence="5" id="KW-0378">Hydrolase</keyword>
<dbReference type="GO" id="GO:0030246">
    <property type="term" value="F:carbohydrate binding"/>
    <property type="evidence" value="ECO:0007669"/>
    <property type="project" value="InterPro"/>
</dbReference>
<evidence type="ECO:0000313" key="9">
    <source>
        <dbReference type="Proteomes" id="UP001210925"/>
    </source>
</evidence>
<dbReference type="InterPro" id="IPR011682">
    <property type="entry name" value="Glyco_hydro_38_C"/>
</dbReference>
<dbReference type="Proteomes" id="UP001210925">
    <property type="component" value="Unassembled WGS sequence"/>
</dbReference>
<dbReference type="EMBL" id="JADGKB010000003">
    <property type="protein sequence ID" value="KAJ3262095.1"/>
    <property type="molecule type" value="Genomic_DNA"/>
</dbReference>
<dbReference type="InterPro" id="IPR000602">
    <property type="entry name" value="Glyco_hydro_38_N"/>
</dbReference>
<feature type="domain" description="Glycoside hydrolase family 38 central" evidence="7">
    <location>
        <begin position="514"/>
        <end position="593"/>
    </location>
</feature>
<comment type="similarity">
    <text evidence="2">Belongs to the glycosyl hydrolase 38 family.</text>
</comment>
<dbReference type="GO" id="GO:0004559">
    <property type="term" value="F:alpha-mannosidase activity"/>
    <property type="evidence" value="ECO:0007669"/>
    <property type="project" value="UniProtKB-EC"/>
</dbReference>
<keyword evidence="6" id="KW-0326">Glycosidase</keyword>
<comment type="caution">
    <text evidence="8">The sequence shown here is derived from an EMBL/GenBank/DDBJ whole genome shotgun (WGS) entry which is preliminary data.</text>
</comment>
<dbReference type="FunFam" id="3.20.110.10:FF:000002">
    <property type="entry name" value="alpha-mannosidase 2C1 isoform X1"/>
    <property type="match status" value="1"/>
</dbReference>
<dbReference type="Pfam" id="PF07748">
    <property type="entry name" value="Glyco_hydro_38C"/>
    <property type="match status" value="1"/>
</dbReference>
<dbReference type="Gene3D" id="1.20.1270.50">
    <property type="entry name" value="Glycoside hydrolase family 38, central domain"/>
    <property type="match status" value="1"/>
</dbReference>
<dbReference type="AlphaFoldDB" id="A0AAD5UMI1"/>
<dbReference type="PANTHER" id="PTHR46017">
    <property type="entry name" value="ALPHA-MANNOSIDASE 2C1"/>
    <property type="match status" value="1"/>
</dbReference>
<comment type="catalytic activity">
    <reaction evidence="1">
        <text>Hydrolysis of terminal, non-reducing alpha-D-mannose residues in alpha-D-mannosides.</text>
        <dbReference type="EC" id="3.2.1.24"/>
    </reaction>
</comment>
<accession>A0AAD5UMI1</accession>
<protein>
    <recommendedName>
        <fullName evidence="3">alpha-mannosidase</fullName>
        <ecNumber evidence="3">3.2.1.24</ecNumber>
    </recommendedName>
</protein>
<dbReference type="Pfam" id="PF09261">
    <property type="entry name" value="Alpha-mann_mid"/>
    <property type="match status" value="1"/>
</dbReference>
<dbReference type="GO" id="GO:0006013">
    <property type="term" value="P:mannose metabolic process"/>
    <property type="evidence" value="ECO:0007669"/>
    <property type="project" value="InterPro"/>
</dbReference>
<dbReference type="GO" id="GO:0046872">
    <property type="term" value="F:metal ion binding"/>
    <property type="evidence" value="ECO:0007669"/>
    <property type="project" value="UniProtKB-KW"/>
</dbReference>
<evidence type="ECO:0000259" key="7">
    <source>
        <dbReference type="SMART" id="SM00872"/>
    </source>
</evidence>
<dbReference type="InterPro" id="IPR015341">
    <property type="entry name" value="Glyco_hydro_38_cen"/>
</dbReference>
<dbReference type="InterPro" id="IPR041147">
    <property type="entry name" value="GH38_C"/>
</dbReference>
<evidence type="ECO:0000256" key="5">
    <source>
        <dbReference type="ARBA" id="ARBA00022801"/>
    </source>
</evidence>
<evidence type="ECO:0000256" key="6">
    <source>
        <dbReference type="ARBA" id="ARBA00023295"/>
    </source>
</evidence>
<dbReference type="InterPro" id="IPR011013">
    <property type="entry name" value="Gal_mutarotase_sf_dom"/>
</dbReference>
<dbReference type="SUPFAM" id="SSF88713">
    <property type="entry name" value="Glycoside hydrolase/deacetylase"/>
    <property type="match status" value="1"/>
</dbReference>
<dbReference type="InterPro" id="IPR027291">
    <property type="entry name" value="Glyco_hydro_38_N_sf"/>
</dbReference>
<evidence type="ECO:0000256" key="3">
    <source>
        <dbReference type="ARBA" id="ARBA00012752"/>
    </source>
</evidence>
<dbReference type="EC" id="3.2.1.24" evidence="3"/>
<dbReference type="FunFam" id="1.20.1270.50:FF:000004">
    <property type="entry name" value="alpha-mannosidase 2C1 isoform X1"/>
    <property type="match status" value="1"/>
</dbReference>
<keyword evidence="9" id="KW-1185">Reference proteome</keyword>
<dbReference type="Pfam" id="PF17677">
    <property type="entry name" value="Glyco_hydro38C2"/>
    <property type="match status" value="1"/>
</dbReference>
<dbReference type="InterPro" id="IPR054723">
    <property type="entry name" value="Ams1-like_N"/>
</dbReference>
<dbReference type="Gene3D" id="2.70.98.30">
    <property type="entry name" value="Golgi alpha-mannosidase II, domain 4"/>
    <property type="match status" value="1"/>
</dbReference>